<protein>
    <submittedName>
        <fullName evidence="3">Uncharacterized protein</fullName>
    </submittedName>
</protein>
<keyword evidence="2" id="KW-1185">Reference proteome</keyword>
<organism evidence="2 3">
    <name type="scientific">Elaeophora elaphi</name>
    <dbReference type="NCBI Taxonomy" id="1147741"/>
    <lineage>
        <taxon>Eukaryota</taxon>
        <taxon>Metazoa</taxon>
        <taxon>Ecdysozoa</taxon>
        <taxon>Nematoda</taxon>
        <taxon>Chromadorea</taxon>
        <taxon>Rhabditida</taxon>
        <taxon>Spirurina</taxon>
        <taxon>Spiruromorpha</taxon>
        <taxon>Filarioidea</taxon>
        <taxon>Onchocercidae</taxon>
        <taxon>Elaeophora</taxon>
    </lineage>
</organism>
<reference evidence="3" key="1">
    <citation type="submission" date="2017-02" db="UniProtKB">
        <authorList>
            <consortium name="WormBaseParasite"/>
        </authorList>
    </citation>
    <scope>IDENTIFICATION</scope>
</reference>
<evidence type="ECO:0000313" key="2">
    <source>
        <dbReference type="Proteomes" id="UP000050640"/>
    </source>
</evidence>
<feature type="compositionally biased region" description="Low complexity" evidence="1">
    <location>
        <begin position="43"/>
        <end position="62"/>
    </location>
</feature>
<dbReference type="Proteomes" id="UP000050640">
    <property type="component" value="Unplaced"/>
</dbReference>
<sequence length="96" mass="10581">MEHLLGMTNCSSKYSSTDVSPSVYERRVKVFDDCSQLRLPSPSVRTSTTTHSNTTAAAHVTSSRLVTPARSIAKEGWATLSRGITNKLKLPELHYD</sequence>
<feature type="region of interest" description="Disordered" evidence="1">
    <location>
        <begin position="42"/>
        <end position="62"/>
    </location>
</feature>
<dbReference type="AlphaFoldDB" id="A0A0R3RPV6"/>
<name>A0A0R3RPV6_9BILA</name>
<dbReference type="WBParaSite" id="EEL_0000366401-mRNA-1">
    <property type="protein sequence ID" value="EEL_0000366401-mRNA-1"/>
    <property type="gene ID" value="EEL_0000366401"/>
</dbReference>
<evidence type="ECO:0000313" key="3">
    <source>
        <dbReference type="WBParaSite" id="EEL_0000366401-mRNA-1"/>
    </source>
</evidence>
<proteinExistence type="predicted"/>
<accession>A0A0R3RPV6</accession>
<evidence type="ECO:0000256" key="1">
    <source>
        <dbReference type="SAM" id="MobiDB-lite"/>
    </source>
</evidence>